<keyword evidence="1" id="KW-1133">Transmembrane helix</keyword>
<feature type="transmembrane region" description="Helical" evidence="1">
    <location>
        <begin position="210"/>
        <end position="230"/>
    </location>
</feature>
<reference evidence="2 3" key="1">
    <citation type="submission" date="2018-11" db="EMBL/GenBank/DDBJ databases">
        <title>The Potential of Streptomyces as Biocontrol Agents against the Tomato grey mould, Botrytis cinerea (Gray mold) Frontiers in Microbiology.</title>
        <authorList>
            <person name="Li D."/>
        </authorList>
    </citation>
    <scope>NUCLEOTIDE SEQUENCE [LARGE SCALE GENOMIC DNA]</scope>
    <source>
        <strain evidence="2 3">NEAU-LD23</strain>
    </source>
</reference>
<dbReference type="RefSeq" id="WP_123100415.1">
    <property type="nucleotide sequence ID" value="NZ_RIBZ01000187.1"/>
</dbReference>
<name>A0A3M8WF06_9ACTN</name>
<evidence type="ECO:0000313" key="2">
    <source>
        <dbReference type="EMBL" id="RNG26503.1"/>
    </source>
</evidence>
<feature type="transmembrane region" description="Helical" evidence="1">
    <location>
        <begin position="100"/>
        <end position="119"/>
    </location>
</feature>
<dbReference type="AlphaFoldDB" id="A0A3M8WF06"/>
<keyword evidence="1" id="KW-0472">Membrane</keyword>
<evidence type="ECO:0000256" key="1">
    <source>
        <dbReference type="SAM" id="Phobius"/>
    </source>
</evidence>
<dbReference type="Pfam" id="PF17197">
    <property type="entry name" value="DUF5134"/>
    <property type="match status" value="1"/>
</dbReference>
<sequence>MIAATGLRWILTLLFVVPALHAMWRTGAPGRAGGGPGAVERIAHLLHAVMAIAMAAMVWPWGMNLPAGPQVALFTLGAMWFAGVALARPASASRARALRGALPHVVMMGAMAWMAAAMVSSGSMAGHGSHSMAGHGGSHDMAGMAGMDMSGGSGTMTMALTDTGPRLTAGLLAAVLLVLGVRWLARSFDAARLAGATGPRRPAAPVERDAFGLACHSAMALGMAVTFVVLV</sequence>
<feature type="transmembrane region" description="Helical" evidence="1">
    <location>
        <begin position="68"/>
        <end position="88"/>
    </location>
</feature>
<comment type="caution">
    <text evidence="2">The sequence shown here is derived from an EMBL/GenBank/DDBJ whole genome shotgun (WGS) entry which is preliminary data.</text>
</comment>
<dbReference type="EMBL" id="RIBZ01000187">
    <property type="protein sequence ID" value="RNG26503.1"/>
    <property type="molecule type" value="Genomic_DNA"/>
</dbReference>
<dbReference type="InterPro" id="IPR033458">
    <property type="entry name" value="DUF5134"/>
</dbReference>
<protein>
    <submittedName>
        <fullName evidence="2">DUF5134 domain-containing protein</fullName>
    </submittedName>
</protein>
<keyword evidence="3" id="KW-1185">Reference proteome</keyword>
<dbReference type="Proteomes" id="UP000275401">
    <property type="component" value="Unassembled WGS sequence"/>
</dbReference>
<proteinExistence type="predicted"/>
<organism evidence="2 3">
    <name type="scientific">Streptomyces botrytidirepellens</name>
    <dbReference type="NCBI Taxonomy" id="2486417"/>
    <lineage>
        <taxon>Bacteria</taxon>
        <taxon>Bacillati</taxon>
        <taxon>Actinomycetota</taxon>
        <taxon>Actinomycetes</taxon>
        <taxon>Kitasatosporales</taxon>
        <taxon>Streptomycetaceae</taxon>
        <taxon>Streptomyces</taxon>
    </lineage>
</organism>
<gene>
    <name evidence="2" type="ORF">EEJ42_14830</name>
</gene>
<feature type="transmembrane region" description="Helical" evidence="1">
    <location>
        <begin position="167"/>
        <end position="185"/>
    </location>
</feature>
<evidence type="ECO:0000313" key="3">
    <source>
        <dbReference type="Proteomes" id="UP000275401"/>
    </source>
</evidence>
<feature type="transmembrane region" description="Helical" evidence="1">
    <location>
        <begin position="6"/>
        <end position="24"/>
    </location>
</feature>
<keyword evidence="1" id="KW-0812">Transmembrane</keyword>
<accession>A0A3M8WF06</accession>